<gene>
    <name evidence="1" type="ordered locus">BMS_1468</name>
</gene>
<accession>E1X099</accession>
<sequence length="377" mass="43034">MIKKLFILFTVASIAVGALFIIRIQNKPTTIYPFPYIVDGAQYKSADLKEIRSSDILIVGDRMGEYLEKYIPAVNETLSKNLRNKLNIYNWSAANEGLHRTIKKLRVLKKLPPIVIYVGGSEEFFENRVITADKDVYDYNMKIFKDDRFSSLLMTVPQVSKIIYKKPTKYFYLDHTIKPFAKASGAKVSQTRAELIYNYYMIELEELASLAREKGSTFIYITPPVNLEIPPRIVCDNAVSSTILDEQSDIKKLIESGRSKEASARSKKLLSKSIGNAQTYYLMARAQLNQGILKEAKKNFQMAATFDCGNWRSNAVFNKLIQNNAKKNGIKLIDFANIVESGLGRNITFVDEHYPQTIYYEKLQKEIILAIKTILKI</sequence>
<organism evidence="1 2">
    <name type="scientific">Halobacteriovorax marinus (strain ATCC BAA-682 / DSM 15412 / SJ)</name>
    <name type="common">Bacteriovorax marinus</name>
    <dbReference type="NCBI Taxonomy" id="862908"/>
    <lineage>
        <taxon>Bacteria</taxon>
        <taxon>Pseudomonadati</taxon>
        <taxon>Bdellovibrionota</taxon>
        <taxon>Bacteriovoracia</taxon>
        <taxon>Bacteriovoracales</taxon>
        <taxon>Halobacteriovoraceae</taxon>
        <taxon>Halobacteriovorax</taxon>
    </lineage>
</organism>
<name>E1X099_HALMS</name>
<evidence type="ECO:0000313" key="1">
    <source>
        <dbReference type="EMBL" id="CBW26327.1"/>
    </source>
</evidence>
<dbReference type="STRING" id="862908.BMS_1468"/>
<keyword evidence="2" id="KW-1185">Reference proteome</keyword>
<dbReference type="OrthoDB" id="5289515at2"/>
<dbReference type="EMBL" id="FQ312005">
    <property type="protein sequence ID" value="CBW26327.1"/>
    <property type="molecule type" value="Genomic_DNA"/>
</dbReference>
<reference evidence="2" key="1">
    <citation type="journal article" date="2013" name="ISME J.">
        <title>A small predatory core genome in the divergent marine Bacteriovorax marinus SJ and the terrestrial Bdellovibrio bacteriovorus.</title>
        <authorList>
            <person name="Crossman L.C."/>
            <person name="Chen H."/>
            <person name="Cerdeno-Tarraga A.M."/>
            <person name="Brooks K."/>
            <person name="Quail M.A."/>
            <person name="Pineiro S.A."/>
            <person name="Hobley L."/>
            <person name="Sockett R.E."/>
            <person name="Bentley S.D."/>
            <person name="Parkhill J."/>
            <person name="Williams H.N."/>
            <person name="Stine O.C."/>
        </authorList>
    </citation>
    <scope>NUCLEOTIDE SEQUENCE [LARGE SCALE GENOMIC DNA]</scope>
    <source>
        <strain evidence="2">ATCC BAA-682 / DSM 15412 / SJ</strain>
    </source>
</reference>
<dbReference type="KEGG" id="bmx:BMS_1468"/>
<evidence type="ECO:0000313" key="2">
    <source>
        <dbReference type="Proteomes" id="UP000008963"/>
    </source>
</evidence>
<dbReference type="RefSeq" id="WP_014244110.1">
    <property type="nucleotide sequence ID" value="NC_016620.1"/>
</dbReference>
<proteinExistence type="predicted"/>
<dbReference type="AlphaFoldDB" id="E1X099"/>
<dbReference type="Proteomes" id="UP000008963">
    <property type="component" value="Chromosome"/>
</dbReference>
<dbReference type="PATRIC" id="fig|862908.3.peg.1398"/>
<dbReference type="HOGENOM" id="CLU_733120_0_0_7"/>
<protein>
    <submittedName>
        <fullName evidence="1">Exported protein</fullName>
    </submittedName>
</protein>